<dbReference type="GO" id="GO:0003676">
    <property type="term" value="F:nucleic acid binding"/>
    <property type="evidence" value="ECO:0007669"/>
    <property type="project" value="InterPro"/>
</dbReference>
<keyword evidence="4" id="KW-1185">Reference proteome</keyword>
<dbReference type="InterPro" id="IPR036867">
    <property type="entry name" value="R3H_dom_sf"/>
</dbReference>
<evidence type="ECO:0000313" key="4">
    <source>
        <dbReference type="Proteomes" id="UP000758155"/>
    </source>
</evidence>
<feature type="region of interest" description="Disordered" evidence="1">
    <location>
        <begin position="329"/>
        <end position="380"/>
    </location>
</feature>
<dbReference type="EMBL" id="SWKV01000011">
    <property type="protein sequence ID" value="KAF3043747.1"/>
    <property type="molecule type" value="Genomic_DNA"/>
</dbReference>
<organism evidence="3 4">
    <name type="scientific">Didymella heteroderae</name>
    <dbReference type="NCBI Taxonomy" id="1769908"/>
    <lineage>
        <taxon>Eukaryota</taxon>
        <taxon>Fungi</taxon>
        <taxon>Dikarya</taxon>
        <taxon>Ascomycota</taxon>
        <taxon>Pezizomycotina</taxon>
        <taxon>Dothideomycetes</taxon>
        <taxon>Pleosporomycetidae</taxon>
        <taxon>Pleosporales</taxon>
        <taxon>Pleosporineae</taxon>
        <taxon>Didymellaceae</taxon>
        <taxon>Didymella</taxon>
    </lineage>
</organism>
<sequence>MAIDDLTTSQAAVPQPIDIEAWTEQATAALGSVAISATPVVVQETSVAFDIPLDEHDAPARPAPATTTQVHTVYKRKEPIRRDSLKRREALLKGKEGSRRRQRWENDRLLNNPYAEPPTPKDWEVHPTYRVRNVPYYLAPLWDAGLKRQSTKRHDHAVAEKNATRTVANKPTEPGVVPKELREKLKRSRGAKGLLMDLEGEVRRFVAEWEASARAAEEEGLPADPDSEDEEIVFVGRNGQTHDHDGASAQLKRELMLFETPEGDNGGTFGRWLVHHIGVYYGLTTWSVTQFHNTATTFSLGLLSPCGPCLPVQRWPSKKLPVIYESSKLDPSIRPRPSLGRARTSPPLSPSISRVSTAASFASSGRRRSGTSTPKPGQLKRKVTLAERFAYIDANPIDKGPWHPDSEFYVPRKS</sequence>
<gene>
    <name evidence="3" type="ORF">E8E12_009420</name>
</gene>
<reference evidence="3" key="1">
    <citation type="submission" date="2019-04" db="EMBL/GenBank/DDBJ databases">
        <title>Sequencing of skin fungus with MAO and IRED activity.</title>
        <authorList>
            <person name="Marsaioli A.J."/>
            <person name="Bonatto J.M.C."/>
            <person name="Reis Junior O."/>
        </authorList>
    </citation>
    <scope>NUCLEOTIDE SEQUENCE</scope>
    <source>
        <strain evidence="3">28M1</strain>
    </source>
</reference>
<dbReference type="AlphaFoldDB" id="A0A9P5C3N9"/>
<protein>
    <recommendedName>
        <fullName evidence="2">R3H-associated N-terminal domain-containing protein</fullName>
    </recommendedName>
</protein>
<comment type="caution">
    <text evidence="3">The sequence shown here is derived from an EMBL/GenBank/DDBJ whole genome shotgun (WGS) entry which is preliminary data.</text>
</comment>
<feature type="region of interest" description="Disordered" evidence="1">
    <location>
        <begin position="395"/>
        <end position="414"/>
    </location>
</feature>
<dbReference type="InterPro" id="IPR025952">
    <property type="entry name" value="R3H-assoc_dom"/>
</dbReference>
<evidence type="ECO:0000259" key="2">
    <source>
        <dbReference type="Pfam" id="PF13902"/>
    </source>
</evidence>
<evidence type="ECO:0000256" key="1">
    <source>
        <dbReference type="SAM" id="MobiDB-lite"/>
    </source>
</evidence>
<accession>A0A9P5C3N9</accession>
<proteinExistence type="predicted"/>
<dbReference type="Proteomes" id="UP000758155">
    <property type="component" value="Unassembled WGS sequence"/>
</dbReference>
<dbReference type="SUPFAM" id="SSF82708">
    <property type="entry name" value="R3H domain"/>
    <property type="match status" value="1"/>
</dbReference>
<evidence type="ECO:0000313" key="3">
    <source>
        <dbReference type="EMBL" id="KAF3043747.1"/>
    </source>
</evidence>
<dbReference type="OrthoDB" id="10256743at2759"/>
<name>A0A9P5C3N9_9PLEO</name>
<dbReference type="Pfam" id="PF13902">
    <property type="entry name" value="R3H-assoc"/>
    <property type="match status" value="1"/>
</dbReference>
<feature type="domain" description="R3H-associated N-terminal" evidence="2">
    <location>
        <begin position="77"/>
        <end position="187"/>
    </location>
</feature>